<dbReference type="InterPro" id="IPR003877">
    <property type="entry name" value="SPRY_dom"/>
</dbReference>
<proteinExistence type="predicted"/>
<organism evidence="2 3">
    <name type="scientific">Paramecium sonneborni</name>
    <dbReference type="NCBI Taxonomy" id="65129"/>
    <lineage>
        <taxon>Eukaryota</taxon>
        <taxon>Sar</taxon>
        <taxon>Alveolata</taxon>
        <taxon>Ciliophora</taxon>
        <taxon>Intramacronucleata</taxon>
        <taxon>Oligohymenophorea</taxon>
        <taxon>Peniculida</taxon>
        <taxon>Parameciidae</taxon>
        <taxon>Paramecium</taxon>
    </lineage>
</organism>
<reference evidence="2" key="1">
    <citation type="submission" date="2021-01" db="EMBL/GenBank/DDBJ databases">
        <authorList>
            <consortium name="Genoscope - CEA"/>
            <person name="William W."/>
        </authorList>
    </citation>
    <scope>NUCLEOTIDE SEQUENCE</scope>
</reference>
<evidence type="ECO:0000313" key="2">
    <source>
        <dbReference type="EMBL" id="CAD8122828.1"/>
    </source>
</evidence>
<evidence type="ECO:0000259" key="1">
    <source>
        <dbReference type="Pfam" id="PF00622"/>
    </source>
</evidence>
<name>A0A8S1R4R0_9CILI</name>
<dbReference type="AlphaFoldDB" id="A0A8S1R4R0"/>
<sequence>MCLYEQEISKFQQFNFAFLILELNSCFMGVGFKDIIQKNNYTGIGYESVSYLIRHDGYIFSHHQQHLNNKQISFYFTSNDIILVKVNITEKYIRWTKNNTVQSIIMEINTEEELYPCVIINKSKVKIFDIIQ</sequence>
<protein>
    <recommendedName>
        <fullName evidence="1">SPRY domain-containing protein</fullName>
    </recommendedName>
</protein>
<gene>
    <name evidence="2" type="ORF">PSON_ATCC_30995.1.T1400167</name>
</gene>
<feature type="domain" description="SPRY" evidence="1">
    <location>
        <begin position="24"/>
        <end position="126"/>
    </location>
</feature>
<dbReference type="Proteomes" id="UP000692954">
    <property type="component" value="Unassembled WGS sequence"/>
</dbReference>
<dbReference type="EMBL" id="CAJJDN010000140">
    <property type="protein sequence ID" value="CAD8122828.1"/>
    <property type="molecule type" value="Genomic_DNA"/>
</dbReference>
<evidence type="ECO:0000313" key="3">
    <source>
        <dbReference type="Proteomes" id="UP000692954"/>
    </source>
</evidence>
<keyword evidence="3" id="KW-1185">Reference proteome</keyword>
<accession>A0A8S1R4R0</accession>
<dbReference type="Pfam" id="PF00622">
    <property type="entry name" value="SPRY"/>
    <property type="match status" value="1"/>
</dbReference>
<comment type="caution">
    <text evidence="2">The sequence shown here is derived from an EMBL/GenBank/DDBJ whole genome shotgun (WGS) entry which is preliminary data.</text>
</comment>